<keyword evidence="1" id="KW-0175">Coiled coil</keyword>
<evidence type="ECO:0000313" key="3">
    <source>
        <dbReference type="EMBL" id="VAX01248.1"/>
    </source>
</evidence>
<dbReference type="InterPro" id="IPR011049">
    <property type="entry name" value="Serralysin-like_metalloprot_C"/>
</dbReference>
<dbReference type="Gene3D" id="1.20.5.340">
    <property type="match status" value="1"/>
</dbReference>
<proteinExistence type="predicted"/>
<protein>
    <submittedName>
        <fullName evidence="3">Uncharacterized protein</fullName>
    </submittedName>
</protein>
<dbReference type="Gene3D" id="2.150.10.10">
    <property type="entry name" value="Serralysin-like metalloprotease, C-terminal"/>
    <property type="match status" value="1"/>
</dbReference>
<feature type="coiled-coil region" evidence="1">
    <location>
        <begin position="64"/>
        <end position="91"/>
    </location>
</feature>
<reference evidence="3" key="1">
    <citation type="submission" date="2018-06" db="EMBL/GenBank/DDBJ databases">
        <authorList>
            <person name="Zhirakovskaya E."/>
        </authorList>
    </citation>
    <scope>NUCLEOTIDE SEQUENCE</scope>
</reference>
<name>A0A3B1APE6_9ZZZZ</name>
<feature type="region of interest" description="Disordered" evidence="2">
    <location>
        <begin position="249"/>
        <end position="275"/>
    </location>
</feature>
<evidence type="ECO:0000256" key="2">
    <source>
        <dbReference type="SAM" id="MobiDB-lite"/>
    </source>
</evidence>
<evidence type="ECO:0000256" key="1">
    <source>
        <dbReference type="SAM" id="Coils"/>
    </source>
</evidence>
<sequence>MIKTIHTVRIFFTVLSLSVLSTSAFAAPVNVPNNFSAGSPAVAAEVNANFAAVKTSVDDNDSRMTSMETTIANLQATITALQNSLAAVQNNSVLALDGNLLYTLDANGYPTAQFTGVNVQVINGVDQTTINGLGNMIVGYNAPRNVGNLVCSDGQFIDQVACEGAGEIWARRHKTGSHNLVAGDQNSYSQTGGVVFGFRNAINRNYVTVSGGTFNIASGTFSSVSGGVGNIASGFASSVSGGEFNTASGTRGSVSGGINNTASGSRSSVSGGSNRSATGTFDWVAGSLFETQ</sequence>
<accession>A0A3B1APE6</accession>
<organism evidence="3">
    <name type="scientific">hydrothermal vent metagenome</name>
    <dbReference type="NCBI Taxonomy" id="652676"/>
    <lineage>
        <taxon>unclassified sequences</taxon>
        <taxon>metagenomes</taxon>
        <taxon>ecological metagenomes</taxon>
    </lineage>
</organism>
<gene>
    <name evidence="3" type="ORF">MNBD_GAMMA21-1978</name>
</gene>
<dbReference type="EMBL" id="UOFR01000083">
    <property type="protein sequence ID" value="VAX01248.1"/>
    <property type="molecule type" value="Genomic_DNA"/>
</dbReference>
<feature type="compositionally biased region" description="Polar residues" evidence="2">
    <location>
        <begin position="249"/>
        <end position="258"/>
    </location>
</feature>
<feature type="compositionally biased region" description="Low complexity" evidence="2">
    <location>
        <begin position="259"/>
        <end position="275"/>
    </location>
</feature>
<dbReference type="AlphaFoldDB" id="A0A3B1APE6"/>